<proteinExistence type="predicted"/>
<evidence type="ECO:0000256" key="1">
    <source>
        <dbReference type="SAM" id="MobiDB-lite"/>
    </source>
</evidence>
<dbReference type="EMBL" id="JAAARO010000013">
    <property type="protein sequence ID" value="KAF5737978.1"/>
    <property type="molecule type" value="Genomic_DNA"/>
</dbReference>
<evidence type="ECO:0000313" key="3">
    <source>
        <dbReference type="Proteomes" id="UP000593562"/>
    </source>
</evidence>
<gene>
    <name evidence="2" type="ORF">HS088_TW13G00871</name>
</gene>
<feature type="region of interest" description="Disordered" evidence="1">
    <location>
        <begin position="144"/>
        <end position="171"/>
    </location>
</feature>
<sequence>MSGDNLTDEVSKKRAVLGDVTNTVGKRGFSLGSGDFVLKPGGDTEDADIQLRKQICLGLENLVKEKCKIENLVDAKEKGLSVQKDSLPASSAFEISQENAAFVTEKNAPAVKEASGLVDAGDNSSIIGDSVTKSCLGVDDASRDSCASRGTLPTHSEGNSQDGEDKEVIGSNPGLEGLVSPVFNSENKDIGFGRFAANKYGSVEWSRLRNAQDSKSFELERCTGLKSNTCVNLEAGDDLLKACSCSFCLKAAYIWSDLHYQDIKGRKSVLKKSQKEASLLVSKMGRGKQSEIHHGQESSKISTNLESDLTSQWRSLFLHMEDIFAHESDQLHANFVMLKEMRENCKMDLERQ</sequence>
<dbReference type="Proteomes" id="UP000593562">
    <property type="component" value="Unassembled WGS sequence"/>
</dbReference>
<name>A0A7J7CVF0_TRIWF</name>
<dbReference type="OrthoDB" id="1907176at2759"/>
<dbReference type="PANTHER" id="PTHR33924">
    <property type="entry name" value="CATION-TRANSPORTING ATPASE"/>
    <property type="match status" value="1"/>
</dbReference>
<dbReference type="PANTHER" id="PTHR33924:SF1">
    <property type="entry name" value="DNA-DIRECTED RNA POLYMERASE SUBUNIT BETA"/>
    <property type="match status" value="1"/>
</dbReference>
<organism evidence="2 3">
    <name type="scientific">Tripterygium wilfordii</name>
    <name type="common">Thunder God vine</name>
    <dbReference type="NCBI Taxonomy" id="458696"/>
    <lineage>
        <taxon>Eukaryota</taxon>
        <taxon>Viridiplantae</taxon>
        <taxon>Streptophyta</taxon>
        <taxon>Embryophyta</taxon>
        <taxon>Tracheophyta</taxon>
        <taxon>Spermatophyta</taxon>
        <taxon>Magnoliopsida</taxon>
        <taxon>eudicotyledons</taxon>
        <taxon>Gunneridae</taxon>
        <taxon>Pentapetalae</taxon>
        <taxon>rosids</taxon>
        <taxon>fabids</taxon>
        <taxon>Celastrales</taxon>
        <taxon>Celastraceae</taxon>
        <taxon>Tripterygium</taxon>
    </lineage>
</organism>
<feature type="compositionally biased region" description="Polar residues" evidence="1">
    <location>
        <begin position="151"/>
        <end position="161"/>
    </location>
</feature>
<comment type="caution">
    <text evidence="2">The sequence shown here is derived from an EMBL/GenBank/DDBJ whole genome shotgun (WGS) entry which is preliminary data.</text>
</comment>
<protein>
    <submittedName>
        <fullName evidence="2">Uncharacterized protein</fullName>
    </submittedName>
</protein>
<dbReference type="InParanoid" id="A0A7J7CVF0"/>
<keyword evidence="3" id="KW-1185">Reference proteome</keyword>
<dbReference type="FunCoup" id="A0A7J7CVF0">
    <property type="interactions" value="2371"/>
</dbReference>
<accession>A0A7J7CVF0</accession>
<reference evidence="2 3" key="1">
    <citation type="journal article" date="2020" name="Nat. Commun.">
        <title>Genome of Tripterygium wilfordii and identification of cytochrome P450 involved in triptolide biosynthesis.</title>
        <authorList>
            <person name="Tu L."/>
            <person name="Su P."/>
            <person name="Zhang Z."/>
            <person name="Gao L."/>
            <person name="Wang J."/>
            <person name="Hu T."/>
            <person name="Zhou J."/>
            <person name="Zhang Y."/>
            <person name="Zhao Y."/>
            <person name="Liu Y."/>
            <person name="Song Y."/>
            <person name="Tong Y."/>
            <person name="Lu Y."/>
            <person name="Yang J."/>
            <person name="Xu C."/>
            <person name="Jia M."/>
            <person name="Peters R.J."/>
            <person name="Huang L."/>
            <person name="Gao W."/>
        </authorList>
    </citation>
    <scope>NUCLEOTIDE SEQUENCE [LARGE SCALE GENOMIC DNA]</scope>
    <source>
        <strain evidence="3">cv. XIE 37</strain>
        <tissue evidence="2">Leaf</tissue>
    </source>
</reference>
<evidence type="ECO:0000313" key="2">
    <source>
        <dbReference type="EMBL" id="KAF5737978.1"/>
    </source>
</evidence>
<dbReference type="AlphaFoldDB" id="A0A7J7CVF0"/>